<evidence type="ECO:0000313" key="11">
    <source>
        <dbReference type="EMBL" id="KAF7706957.1"/>
    </source>
</evidence>
<comment type="subcellular location">
    <subcellularLocation>
        <location evidence="1">Cell membrane</location>
    </subcellularLocation>
</comment>
<keyword evidence="12" id="KW-1185">Reference proteome</keyword>
<keyword evidence="8" id="KW-0812">Transmembrane</keyword>
<dbReference type="GO" id="GO:0009617">
    <property type="term" value="P:response to bacterium"/>
    <property type="evidence" value="ECO:0007669"/>
    <property type="project" value="TreeGrafter"/>
</dbReference>
<feature type="chain" id="PRO_5035873121" description="Ig-like domain-containing protein" evidence="9">
    <location>
        <begin position="23"/>
        <end position="508"/>
    </location>
</feature>
<evidence type="ECO:0000256" key="2">
    <source>
        <dbReference type="ARBA" id="ARBA00022475"/>
    </source>
</evidence>
<dbReference type="InterPro" id="IPR036179">
    <property type="entry name" value="Ig-like_dom_sf"/>
</dbReference>
<dbReference type="InterPro" id="IPR003599">
    <property type="entry name" value="Ig_sub"/>
</dbReference>
<proteinExistence type="predicted"/>
<sequence length="508" mass="57156">MLKMISSWIVVLTFSTVYTVEAGRRLYRDTAQFLTETPVYQPHKVILVDIGDSATLQCCIFKQQTGIVAWFKQTNSKKTKIIVKFFKNDGEILDTRTGSQVSRIQIESSSNCFNMTILHTIQSDKATYYCVLLTTTKPVFSNRTYLKIKGEKVTTASETSKPPVSDSSLVCEPTPHGNIDTQKKTVLGLGTALGFCTFLFSCLIYCILKRWKLNTSMDNRPETMRESEAETMNYAALKFSKTNTKSGNRKSGSFDQNTVEPGGRLVSAQSLTEPPVYQPDKELSVDIGDSATLRCCVSEKNVMMAWFKQPTRKKPQTIVRFFSASGETFNDGFEKSHFQIERSTNCFNLTILNTTQSDEATYYCALSKPIIVFAEGTYLKIKGINVTISSETSKPDLFDNSVMCEPTLHENINSQEKTVLSLGTALGVCALLISCLTYFLLRRRKCNQLKPSIESTSAMKQKHVQEIRESDSEALIYAGLQFPKRKPNAEKRKPGFSEHCVYTDVEYH</sequence>
<evidence type="ECO:0000256" key="8">
    <source>
        <dbReference type="SAM" id="Phobius"/>
    </source>
</evidence>
<feature type="transmembrane region" description="Helical" evidence="8">
    <location>
        <begin position="419"/>
        <end position="441"/>
    </location>
</feature>
<dbReference type="EMBL" id="JABFDY010000005">
    <property type="protein sequence ID" value="KAF7706957.1"/>
    <property type="molecule type" value="Genomic_DNA"/>
</dbReference>
<dbReference type="AlphaFoldDB" id="A0A8T0BN08"/>
<keyword evidence="6" id="KW-1015">Disulfide bond</keyword>
<keyword evidence="4" id="KW-0391">Immunity</keyword>
<dbReference type="Proteomes" id="UP000606274">
    <property type="component" value="Unassembled WGS sequence"/>
</dbReference>
<keyword evidence="5 8" id="KW-0472">Membrane</keyword>
<comment type="caution">
    <text evidence="11">The sequence shown here is derived from an EMBL/GenBank/DDBJ whole genome shotgun (WGS) entry which is preliminary data.</text>
</comment>
<dbReference type="CDD" id="cd00099">
    <property type="entry name" value="IgV"/>
    <property type="match status" value="1"/>
</dbReference>
<evidence type="ECO:0000256" key="6">
    <source>
        <dbReference type="ARBA" id="ARBA00023157"/>
    </source>
</evidence>
<accession>A0A8T0BN08</accession>
<organism evidence="11 12">
    <name type="scientific">Silurus meridionalis</name>
    <name type="common">Southern catfish</name>
    <name type="synonym">Silurus soldatovi meridionalis</name>
    <dbReference type="NCBI Taxonomy" id="175797"/>
    <lineage>
        <taxon>Eukaryota</taxon>
        <taxon>Metazoa</taxon>
        <taxon>Chordata</taxon>
        <taxon>Craniata</taxon>
        <taxon>Vertebrata</taxon>
        <taxon>Euteleostomi</taxon>
        <taxon>Actinopterygii</taxon>
        <taxon>Neopterygii</taxon>
        <taxon>Teleostei</taxon>
        <taxon>Ostariophysi</taxon>
        <taxon>Siluriformes</taxon>
        <taxon>Siluridae</taxon>
        <taxon>Silurus</taxon>
    </lineage>
</organism>
<dbReference type="SMART" id="SM00406">
    <property type="entry name" value="IGv"/>
    <property type="match status" value="2"/>
</dbReference>
<dbReference type="PANTHER" id="PTHR19433:SF111">
    <property type="entry name" value="T CELL RECEPTOR ALPHA VARIABLE 4"/>
    <property type="match status" value="1"/>
</dbReference>
<evidence type="ECO:0000313" key="12">
    <source>
        <dbReference type="Proteomes" id="UP000606274"/>
    </source>
</evidence>
<feature type="domain" description="Ig-like" evidence="10">
    <location>
        <begin position="274"/>
        <end position="367"/>
    </location>
</feature>
<dbReference type="SMART" id="SM00409">
    <property type="entry name" value="IG"/>
    <property type="match status" value="2"/>
</dbReference>
<evidence type="ECO:0000256" key="7">
    <source>
        <dbReference type="ARBA" id="ARBA00023180"/>
    </source>
</evidence>
<keyword evidence="8" id="KW-1133">Transmembrane helix</keyword>
<dbReference type="PANTHER" id="PTHR19433">
    <property type="entry name" value="T-CELL RECEPTOR ALPHA CHAIN V REGION-RELATED"/>
    <property type="match status" value="1"/>
</dbReference>
<keyword evidence="7" id="KW-0325">Glycoprotein</keyword>
<keyword evidence="2" id="KW-1003">Cell membrane</keyword>
<dbReference type="GO" id="GO:0002376">
    <property type="term" value="P:immune system process"/>
    <property type="evidence" value="ECO:0007669"/>
    <property type="project" value="UniProtKB-KW"/>
</dbReference>
<dbReference type="InterPro" id="IPR007110">
    <property type="entry name" value="Ig-like_dom"/>
</dbReference>
<evidence type="ECO:0000259" key="10">
    <source>
        <dbReference type="PROSITE" id="PS50835"/>
    </source>
</evidence>
<dbReference type="InterPro" id="IPR013783">
    <property type="entry name" value="Ig-like_fold"/>
</dbReference>
<feature type="domain" description="Ig-like" evidence="10">
    <location>
        <begin position="38"/>
        <end position="140"/>
    </location>
</feature>
<protein>
    <recommendedName>
        <fullName evidence="10">Ig-like domain-containing protein</fullName>
    </recommendedName>
</protein>
<evidence type="ECO:0000256" key="9">
    <source>
        <dbReference type="SAM" id="SignalP"/>
    </source>
</evidence>
<evidence type="ECO:0000256" key="4">
    <source>
        <dbReference type="ARBA" id="ARBA00022859"/>
    </source>
</evidence>
<dbReference type="InterPro" id="IPR013106">
    <property type="entry name" value="Ig_V-set"/>
</dbReference>
<dbReference type="Pfam" id="PF07686">
    <property type="entry name" value="V-set"/>
    <property type="match status" value="2"/>
</dbReference>
<evidence type="ECO:0000256" key="1">
    <source>
        <dbReference type="ARBA" id="ARBA00004236"/>
    </source>
</evidence>
<feature type="signal peptide" evidence="9">
    <location>
        <begin position="1"/>
        <end position="22"/>
    </location>
</feature>
<name>A0A8T0BN08_SILME</name>
<gene>
    <name evidence="11" type="ORF">HF521_018175</name>
</gene>
<evidence type="ECO:0000256" key="3">
    <source>
        <dbReference type="ARBA" id="ARBA00022729"/>
    </source>
</evidence>
<keyword evidence="3 9" id="KW-0732">Signal</keyword>
<reference evidence="11" key="1">
    <citation type="submission" date="2020-08" db="EMBL/GenBank/DDBJ databases">
        <title>Chromosome-level assembly of Southern catfish (Silurus meridionalis) provides insights into visual adaptation to the nocturnal and benthic lifestyles.</title>
        <authorList>
            <person name="Zhang Y."/>
            <person name="Wang D."/>
            <person name="Peng Z."/>
        </authorList>
    </citation>
    <scope>NUCLEOTIDE SEQUENCE</scope>
    <source>
        <strain evidence="11">SWU-2019-XX</strain>
        <tissue evidence="11">Muscle</tissue>
    </source>
</reference>
<evidence type="ECO:0000256" key="5">
    <source>
        <dbReference type="ARBA" id="ARBA00023136"/>
    </source>
</evidence>
<dbReference type="Gene3D" id="2.60.40.10">
    <property type="entry name" value="Immunoglobulins"/>
    <property type="match status" value="2"/>
</dbReference>
<dbReference type="PROSITE" id="PS50835">
    <property type="entry name" value="IG_LIKE"/>
    <property type="match status" value="2"/>
</dbReference>
<feature type="transmembrane region" description="Helical" evidence="8">
    <location>
        <begin position="186"/>
        <end position="208"/>
    </location>
</feature>
<dbReference type="SUPFAM" id="SSF48726">
    <property type="entry name" value="Immunoglobulin"/>
    <property type="match status" value="2"/>
</dbReference>
<dbReference type="GO" id="GO:0005886">
    <property type="term" value="C:plasma membrane"/>
    <property type="evidence" value="ECO:0007669"/>
    <property type="project" value="UniProtKB-SubCell"/>
</dbReference>
<dbReference type="InterPro" id="IPR052051">
    <property type="entry name" value="TCR_complex_component"/>
</dbReference>